<comment type="cofactor">
    <cofactor evidence="1">
        <name>FAD</name>
        <dbReference type="ChEBI" id="CHEBI:57692"/>
    </cofactor>
</comment>
<dbReference type="PRINTS" id="PR00368">
    <property type="entry name" value="FADPNR"/>
</dbReference>
<protein>
    <submittedName>
        <fullName evidence="9">FAD-dependent pyridine nucleotide-disulfide oxidoreductase</fullName>
    </submittedName>
</protein>
<dbReference type="AlphaFoldDB" id="A0A7U4DQ35"/>
<dbReference type="PRINTS" id="PR00411">
    <property type="entry name" value="PNDRDTASEI"/>
</dbReference>
<keyword evidence="5" id="KW-0560">Oxidoreductase</keyword>
<dbReference type="InterPro" id="IPR023753">
    <property type="entry name" value="FAD/NAD-binding_dom"/>
</dbReference>
<evidence type="ECO:0000256" key="3">
    <source>
        <dbReference type="ARBA" id="ARBA00022630"/>
    </source>
</evidence>
<evidence type="ECO:0000259" key="7">
    <source>
        <dbReference type="Pfam" id="PF02852"/>
    </source>
</evidence>
<sequence length="575" mass="62372">MSKKIVIVGAVAAGPKAACRLKRLRPDWEVTMVDQDSLISYGGCGIPYYVSGDVSDESELRATSFHVVRDATFFEHSKGVRVLTQTKALAIDRQAKTVRVENLETGAQQDLPYDKLMLATGSRPFDLPIPGADLDGVFTIANLHKAIEIKQRIAQGKVSRAVVIGGGAIGIEMAEALTDLWGIETSLLELAPQLLPRIVDWHFAAMLKKHLQEKGVAVYARESATELLNDGQGKVCGVKTGQRTLEADLVIMAVGVRPRSELAKAAGLDVAPWGGIKVNQRLQTSDPDIYAAGDCIAVTSLITGRETYAPLGSLANREGRVVGDNLAGYPTVFNGVCGSFIMKAFERCIAATGLTVEAARAEGFDADYALTAPADRAHFFPDQAVVILQLVFERKNRRVLGLQAFGMMNDSISARVDTAAALIAKGATIEDFGMVEMAYAPPFSSAIDSINAAAYVAENLCDNRLRQIELGRFLAWMDNMASEPDWAVLDLRHPVEAAPYVERYGAERWIAMEYGQVRTRHGELPAGKTFILLCNAGPRSYEVQVFLDHLGKSASMVLCGGLNVISRLDVDWLLK</sequence>
<evidence type="ECO:0000256" key="2">
    <source>
        <dbReference type="ARBA" id="ARBA00009130"/>
    </source>
</evidence>
<comment type="similarity">
    <text evidence="2">Belongs to the class-III pyridine nucleotide-disulfide oxidoreductase family.</text>
</comment>
<reference evidence="9 10" key="1">
    <citation type="journal article" date="2011" name="Stand. Genomic Sci.">
        <title>Complete genome sequence of Desulfobulbus propionicus type strain (1pr3).</title>
        <authorList>
            <person name="Pagani I."/>
            <person name="Lapidus A."/>
            <person name="Nolan M."/>
            <person name="Lucas S."/>
            <person name="Hammon N."/>
            <person name="Deshpande S."/>
            <person name="Cheng J.F."/>
            <person name="Chertkov O."/>
            <person name="Davenport K."/>
            <person name="Tapia R."/>
            <person name="Han C."/>
            <person name="Goodwin L."/>
            <person name="Pitluck S."/>
            <person name="Liolios K."/>
            <person name="Mavromatis K."/>
            <person name="Ivanova N."/>
            <person name="Mikhailova N."/>
            <person name="Pati A."/>
            <person name="Chen A."/>
            <person name="Palaniappan K."/>
            <person name="Land M."/>
            <person name="Hauser L."/>
            <person name="Chang Y.J."/>
            <person name="Jeffries C.D."/>
            <person name="Detter J.C."/>
            <person name="Brambilla E."/>
            <person name="Kannan K.P."/>
            <person name="Djao O.D."/>
            <person name="Rohde M."/>
            <person name="Pukall R."/>
            <person name="Spring S."/>
            <person name="Goker M."/>
            <person name="Sikorski J."/>
            <person name="Woyke T."/>
            <person name="Bristow J."/>
            <person name="Eisen J.A."/>
            <person name="Markowitz V."/>
            <person name="Hugenholtz P."/>
            <person name="Kyrpides N.C."/>
            <person name="Klenk H.P."/>
        </authorList>
    </citation>
    <scope>NUCLEOTIDE SEQUENCE [LARGE SCALE GENOMIC DNA]</scope>
    <source>
        <strain evidence="10">ATCC 33891 / DSM 2032 / 1pr3</strain>
    </source>
</reference>
<dbReference type="SUPFAM" id="SSF51905">
    <property type="entry name" value="FAD/NAD(P)-binding domain"/>
    <property type="match status" value="1"/>
</dbReference>
<dbReference type="Gene3D" id="3.40.250.10">
    <property type="entry name" value="Rhodanese-like domain"/>
    <property type="match status" value="1"/>
</dbReference>
<evidence type="ECO:0000313" key="10">
    <source>
        <dbReference type="Proteomes" id="UP000006365"/>
    </source>
</evidence>
<dbReference type="InterPro" id="IPR004099">
    <property type="entry name" value="Pyr_nucl-diS_OxRdtase_dimer"/>
</dbReference>
<keyword evidence="3" id="KW-0285">Flavoprotein</keyword>
<dbReference type="InterPro" id="IPR050260">
    <property type="entry name" value="FAD-bd_OxRdtase"/>
</dbReference>
<dbReference type="SUPFAM" id="SSF55424">
    <property type="entry name" value="FAD/NAD-linked reductases, dimerisation (C-terminal) domain"/>
    <property type="match status" value="1"/>
</dbReference>
<dbReference type="Gene3D" id="3.50.50.60">
    <property type="entry name" value="FAD/NAD(P)-binding domain"/>
    <property type="match status" value="2"/>
</dbReference>
<name>A0A7U4DQ35_DESPD</name>
<evidence type="ECO:0000256" key="1">
    <source>
        <dbReference type="ARBA" id="ARBA00001974"/>
    </source>
</evidence>
<keyword evidence="4" id="KW-0274">FAD</keyword>
<gene>
    <name evidence="9" type="ordered locus">Despr_2563</name>
</gene>
<accession>A0A7U4DQ35</accession>
<evidence type="ECO:0000313" key="9">
    <source>
        <dbReference type="EMBL" id="ADW18699.1"/>
    </source>
</evidence>
<dbReference type="PANTHER" id="PTHR43429:SF1">
    <property type="entry name" value="NAD(P)H SULFUR OXIDOREDUCTASE (COA-DEPENDENT)"/>
    <property type="match status" value="1"/>
</dbReference>
<evidence type="ECO:0000256" key="4">
    <source>
        <dbReference type="ARBA" id="ARBA00022827"/>
    </source>
</evidence>
<evidence type="ECO:0000256" key="5">
    <source>
        <dbReference type="ARBA" id="ARBA00023002"/>
    </source>
</evidence>
<dbReference type="InterPro" id="IPR016156">
    <property type="entry name" value="FAD/NAD-linked_Rdtase_dimer_sf"/>
</dbReference>
<dbReference type="InterPro" id="IPR036188">
    <property type="entry name" value="FAD/NAD-bd_sf"/>
</dbReference>
<evidence type="ECO:0000256" key="6">
    <source>
        <dbReference type="ARBA" id="ARBA00023284"/>
    </source>
</evidence>
<keyword evidence="6" id="KW-0676">Redox-active center</keyword>
<dbReference type="RefSeq" id="WP_015725225.1">
    <property type="nucleotide sequence ID" value="NC_014972.1"/>
</dbReference>
<dbReference type="GO" id="GO:0016491">
    <property type="term" value="F:oxidoreductase activity"/>
    <property type="evidence" value="ECO:0007669"/>
    <property type="project" value="UniProtKB-KW"/>
</dbReference>
<feature type="domain" description="Pyridine nucleotide-disulphide oxidoreductase dimerisation" evidence="7">
    <location>
        <begin position="349"/>
        <end position="447"/>
    </location>
</feature>
<dbReference type="KEGG" id="dpr:Despr_2563"/>
<dbReference type="EMBL" id="CP002364">
    <property type="protein sequence ID" value="ADW18699.1"/>
    <property type="molecule type" value="Genomic_DNA"/>
</dbReference>
<dbReference type="Pfam" id="PF07992">
    <property type="entry name" value="Pyr_redox_2"/>
    <property type="match status" value="1"/>
</dbReference>
<organism evidence="9 10">
    <name type="scientific">Desulfobulbus propionicus (strain ATCC 33891 / DSM 2032 / VKM B-1956 / 1pr3)</name>
    <dbReference type="NCBI Taxonomy" id="577650"/>
    <lineage>
        <taxon>Bacteria</taxon>
        <taxon>Pseudomonadati</taxon>
        <taxon>Thermodesulfobacteriota</taxon>
        <taxon>Desulfobulbia</taxon>
        <taxon>Desulfobulbales</taxon>
        <taxon>Desulfobulbaceae</taxon>
        <taxon>Desulfobulbus</taxon>
    </lineage>
</organism>
<feature type="domain" description="FAD/NAD(P)-binding" evidence="8">
    <location>
        <begin position="4"/>
        <end position="296"/>
    </location>
</feature>
<dbReference type="Proteomes" id="UP000006365">
    <property type="component" value="Chromosome"/>
</dbReference>
<evidence type="ECO:0000259" key="8">
    <source>
        <dbReference type="Pfam" id="PF07992"/>
    </source>
</evidence>
<keyword evidence="10" id="KW-1185">Reference proteome</keyword>
<dbReference type="Pfam" id="PF02852">
    <property type="entry name" value="Pyr_redox_dim"/>
    <property type="match status" value="1"/>
</dbReference>
<dbReference type="InterPro" id="IPR036873">
    <property type="entry name" value="Rhodanese-like_dom_sf"/>
</dbReference>
<dbReference type="PANTHER" id="PTHR43429">
    <property type="entry name" value="PYRIDINE NUCLEOTIDE-DISULFIDE OXIDOREDUCTASE DOMAIN-CONTAINING"/>
    <property type="match status" value="1"/>
</dbReference>
<dbReference type="SUPFAM" id="SSF52821">
    <property type="entry name" value="Rhodanese/Cell cycle control phosphatase"/>
    <property type="match status" value="1"/>
</dbReference>
<proteinExistence type="inferred from homology"/>